<feature type="transmembrane region" description="Helical" evidence="1">
    <location>
        <begin position="54"/>
        <end position="78"/>
    </location>
</feature>
<sequence length="102" mass="11546">MPREVPCSSWKNRELPSLLLNFSCSVMTGEGLERRDKRKGVARPIKRQRQAPKYVLRLLATLPIIAAPSPSSMGLLLPLQYDKSDIRLMFTLILISFSSVFV</sequence>
<evidence type="ECO:0000256" key="1">
    <source>
        <dbReference type="SAM" id="Phobius"/>
    </source>
</evidence>
<reference evidence="2 3" key="1">
    <citation type="journal article" date="2015" name="Sci. Rep.">
        <title>The power of single molecule real-time sequencing technology in the de novo assembly of a eukaryotic genome.</title>
        <authorList>
            <person name="Sakai H."/>
            <person name="Naito K."/>
            <person name="Ogiso-Tanaka E."/>
            <person name="Takahashi Y."/>
            <person name="Iseki K."/>
            <person name="Muto C."/>
            <person name="Satou K."/>
            <person name="Teruya K."/>
            <person name="Shiroma A."/>
            <person name="Shimoji M."/>
            <person name="Hirano T."/>
            <person name="Itoh T."/>
            <person name="Kaga A."/>
            <person name="Tomooka N."/>
        </authorList>
    </citation>
    <scope>NUCLEOTIDE SEQUENCE [LARGE SCALE GENOMIC DNA]</scope>
    <source>
        <strain evidence="3">cv. Shumari</strain>
    </source>
</reference>
<dbReference type="Proteomes" id="UP000291084">
    <property type="component" value="Chromosome 5"/>
</dbReference>
<accession>A0A0S3S7L1</accession>
<evidence type="ECO:0000313" key="3">
    <source>
        <dbReference type="Proteomes" id="UP000291084"/>
    </source>
</evidence>
<protein>
    <submittedName>
        <fullName evidence="2">Uncharacterized protein</fullName>
    </submittedName>
</protein>
<proteinExistence type="predicted"/>
<feature type="transmembrane region" description="Helical" evidence="1">
    <location>
        <begin position="84"/>
        <end position="101"/>
    </location>
</feature>
<name>A0A0S3S7L1_PHAAN</name>
<feature type="non-terminal residue" evidence="2">
    <location>
        <position position="102"/>
    </location>
</feature>
<evidence type="ECO:0000313" key="2">
    <source>
        <dbReference type="EMBL" id="BAT88787.1"/>
    </source>
</evidence>
<keyword evidence="1" id="KW-0472">Membrane</keyword>
<keyword evidence="3" id="KW-1185">Reference proteome</keyword>
<dbReference type="AlphaFoldDB" id="A0A0S3S7L1"/>
<keyword evidence="1" id="KW-1133">Transmembrane helix</keyword>
<gene>
    <name evidence="2" type="primary">Vigan.05G239600</name>
    <name evidence="2" type="ORF">VIGAN_05239600</name>
</gene>
<dbReference type="EMBL" id="AP015038">
    <property type="protein sequence ID" value="BAT88787.1"/>
    <property type="molecule type" value="Genomic_DNA"/>
</dbReference>
<keyword evidence="1" id="KW-0812">Transmembrane</keyword>
<organism evidence="2 3">
    <name type="scientific">Vigna angularis var. angularis</name>
    <dbReference type="NCBI Taxonomy" id="157739"/>
    <lineage>
        <taxon>Eukaryota</taxon>
        <taxon>Viridiplantae</taxon>
        <taxon>Streptophyta</taxon>
        <taxon>Embryophyta</taxon>
        <taxon>Tracheophyta</taxon>
        <taxon>Spermatophyta</taxon>
        <taxon>Magnoliopsida</taxon>
        <taxon>eudicotyledons</taxon>
        <taxon>Gunneridae</taxon>
        <taxon>Pentapetalae</taxon>
        <taxon>rosids</taxon>
        <taxon>fabids</taxon>
        <taxon>Fabales</taxon>
        <taxon>Fabaceae</taxon>
        <taxon>Papilionoideae</taxon>
        <taxon>50 kb inversion clade</taxon>
        <taxon>NPAAA clade</taxon>
        <taxon>indigoferoid/millettioid clade</taxon>
        <taxon>Phaseoleae</taxon>
        <taxon>Vigna</taxon>
    </lineage>
</organism>
<dbReference type="OrthoDB" id="10640487at2759"/>